<feature type="domain" description="Disease resistance R13L4/SHOC-2-like LRR" evidence="6">
    <location>
        <begin position="560"/>
        <end position="714"/>
    </location>
</feature>
<feature type="domain" description="NB-ARC" evidence="4">
    <location>
        <begin position="99"/>
        <end position="199"/>
    </location>
</feature>
<protein>
    <submittedName>
        <fullName evidence="7">Uncharacterized protein</fullName>
    </submittedName>
</protein>
<keyword evidence="1" id="KW-0677">Repeat</keyword>
<dbReference type="PRINTS" id="PR00364">
    <property type="entry name" value="DISEASERSIST"/>
</dbReference>
<reference evidence="8" key="2">
    <citation type="submission" date="2013-12" db="EMBL/GenBank/DDBJ databases">
        <authorList>
            <person name="Yu Y."/>
            <person name="Lee S."/>
            <person name="de Baynast K."/>
            <person name="Wissotski M."/>
            <person name="Liu L."/>
            <person name="Talag J."/>
            <person name="Goicoechea J."/>
            <person name="Angelova A."/>
            <person name="Jetty R."/>
            <person name="Kudrna D."/>
            <person name="Golser W."/>
            <person name="Rivera L."/>
            <person name="Zhang J."/>
            <person name="Wing R."/>
        </authorList>
    </citation>
    <scope>NUCLEOTIDE SEQUENCE</scope>
</reference>
<proteinExistence type="predicted"/>
<dbReference type="PANTHER" id="PTHR23155:SF1135">
    <property type="entry name" value="OS08G0246300 PROTEIN"/>
    <property type="match status" value="1"/>
</dbReference>
<reference evidence="7 8" key="1">
    <citation type="submission" date="2012-08" db="EMBL/GenBank/DDBJ databases">
        <title>Oryza genome evolution.</title>
        <authorList>
            <person name="Wing R.A."/>
        </authorList>
    </citation>
    <scope>NUCLEOTIDE SEQUENCE</scope>
</reference>
<dbReference type="Pfam" id="PF23598">
    <property type="entry name" value="LRR_14"/>
    <property type="match status" value="2"/>
</dbReference>
<evidence type="ECO:0000256" key="2">
    <source>
        <dbReference type="ARBA" id="ARBA00022821"/>
    </source>
</evidence>
<dbReference type="SUPFAM" id="SSF52047">
    <property type="entry name" value="RNI-like"/>
    <property type="match status" value="1"/>
</dbReference>
<dbReference type="InterPro" id="IPR032675">
    <property type="entry name" value="LRR_dom_sf"/>
</dbReference>
<dbReference type="Pfam" id="PF23559">
    <property type="entry name" value="WHD_DRP"/>
    <property type="match status" value="1"/>
</dbReference>
<dbReference type="eggNOG" id="KOG4658">
    <property type="taxonomic scope" value="Eukaryota"/>
</dbReference>
<dbReference type="AlphaFoldDB" id="A0A0D9XU30"/>
<accession>A0A0D9XU30</accession>
<dbReference type="GO" id="GO:0098542">
    <property type="term" value="P:defense response to other organism"/>
    <property type="evidence" value="ECO:0007669"/>
    <property type="project" value="TreeGrafter"/>
</dbReference>
<dbReference type="EnsemblPlants" id="LPERR11G15880.1">
    <property type="protein sequence ID" value="LPERR11G15880.1"/>
    <property type="gene ID" value="LPERR11G15880"/>
</dbReference>
<dbReference type="Proteomes" id="UP000032180">
    <property type="component" value="Chromosome 11"/>
</dbReference>
<dbReference type="STRING" id="77586.A0A0D9XU30"/>
<feature type="domain" description="Disease resistance protein winged helix" evidence="5">
    <location>
        <begin position="297"/>
        <end position="370"/>
    </location>
</feature>
<dbReference type="PANTHER" id="PTHR23155">
    <property type="entry name" value="DISEASE RESISTANCE PROTEIN RP"/>
    <property type="match status" value="1"/>
</dbReference>
<dbReference type="InterPro" id="IPR027417">
    <property type="entry name" value="P-loop_NTPase"/>
</dbReference>
<keyword evidence="2" id="KW-0611">Plant defense</keyword>
<dbReference type="InterPro" id="IPR002182">
    <property type="entry name" value="NB-ARC"/>
</dbReference>
<dbReference type="InterPro" id="IPR058922">
    <property type="entry name" value="WHD_DRP"/>
</dbReference>
<dbReference type="Gramene" id="LPERR11G15880.1">
    <property type="protein sequence ID" value="LPERR11G15880.1"/>
    <property type="gene ID" value="LPERR11G15880"/>
</dbReference>
<dbReference type="Gene3D" id="3.40.50.300">
    <property type="entry name" value="P-loop containing nucleotide triphosphate hydrolases"/>
    <property type="match status" value="1"/>
</dbReference>
<evidence type="ECO:0000259" key="4">
    <source>
        <dbReference type="Pfam" id="PF00931"/>
    </source>
</evidence>
<dbReference type="InterPro" id="IPR055414">
    <property type="entry name" value="LRR_R13L4/SHOC2-like"/>
</dbReference>
<dbReference type="Gene3D" id="3.80.10.10">
    <property type="entry name" value="Ribonuclease Inhibitor"/>
    <property type="match status" value="1"/>
</dbReference>
<evidence type="ECO:0000313" key="8">
    <source>
        <dbReference type="Proteomes" id="UP000032180"/>
    </source>
</evidence>
<dbReference type="HOGENOM" id="CLU_000837_14_5_1"/>
<dbReference type="InterPro" id="IPR044974">
    <property type="entry name" value="Disease_R_plants"/>
</dbReference>
<name>A0A0D9XU30_9ORYZ</name>
<feature type="domain" description="Disease resistance R13L4/SHOC-2-like LRR" evidence="6">
    <location>
        <begin position="428"/>
        <end position="530"/>
    </location>
</feature>
<dbReference type="Pfam" id="PF00931">
    <property type="entry name" value="NB-ARC"/>
    <property type="match status" value="1"/>
</dbReference>
<feature type="region of interest" description="Disordered" evidence="3">
    <location>
        <begin position="531"/>
        <end position="559"/>
    </location>
</feature>
<evidence type="ECO:0000256" key="3">
    <source>
        <dbReference type="SAM" id="MobiDB-lite"/>
    </source>
</evidence>
<organism evidence="7 8">
    <name type="scientific">Leersia perrieri</name>
    <dbReference type="NCBI Taxonomy" id="77586"/>
    <lineage>
        <taxon>Eukaryota</taxon>
        <taxon>Viridiplantae</taxon>
        <taxon>Streptophyta</taxon>
        <taxon>Embryophyta</taxon>
        <taxon>Tracheophyta</taxon>
        <taxon>Spermatophyta</taxon>
        <taxon>Magnoliopsida</taxon>
        <taxon>Liliopsida</taxon>
        <taxon>Poales</taxon>
        <taxon>Poaceae</taxon>
        <taxon>BOP clade</taxon>
        <taxon>Oryzoideae</taxon>
        <taxon>Oryzeae</taxon>
        <taxon>Oryzinae</taxon>
        <taxon>Leersia</taxon>
    </lineage>
</organism>
<reference evidence="7" key="3">
    <citation type="submission" date="2015-04" db="UniProtKB">
        <authorList>
            <consortium name="EnsemblPlants"/>
        </authorList>
    </citation>
    <scope>IDENTIFICATION</scope>
</reference>
<evidence type="ECO:0000256" key="1">
    <source>
        <dbReference type="ARBA" id="ARBA00022737"/>
    </source>
</evidence>
<keyword evidence="8" id="KW-1185">Reference proteome</keyword>
<evidence type="ECO:0000259" key="6">
    <source>
        <dbReference type="Pfam" id="PF23598"/>
    </source>
</evidence>
<evidence type="ECO:0000313" key="7">
    <source>
        <dbReference type="EnsemblPlants" id="LPERR11G15880.1"/>
    </source>
</evidence>
<sequence length="750" mass="85884">MVEAQEWLDRFKLDGRTREAVAFSNLLEKSQVISIWGFAGVGKSVFVRRSYYLKIEETANYYKKIEEAADYYNEIQEAVNYEQKIQEATDYYWKIQEVADFDRYGWVDVSHPFDLMDFSRSLLLDLCPELRQAEENADDFCISGVKDPIKECHGFLRDQRCLVVIDGLRSTEEWDLIKDNMANGPLASSIIVVTNEAKVVLKKNPNFNVDIIDKELILKCGGLPKVINAAAGLLANKTIESDWGKIVKSMNSGFMVELETNPGVDSSIHDLFGWMHTYLFQTCPDYLRPCILYLSSIFPGYYSIRRRRLIMRWVAEGYSKDTNNHTADENGEKFFSKLVELDMVQHPPESATTVFSDTRMVLCQVNAFLHEYVISRPLEDNFTLALEVFTLNEDSCRPTTRRRGRHLVIEESWDRDKIVFDSIDFSRLRSLTVFGKWESYFVSENMRLIRVLDLEGITSGLEDDDLEKLMKLLCRLKFLSLRGCKDIHHLPRSCRHLRQLQTLDIRHTSIDMLPSAITKLPKLQYLRAGRAGSQWTPSTRDHKPHPRTTTTTSRHRSAAAGVKVPAGINQLTALHTLGVINASALCGKAILEELKELTQLRKLGVSGINRINSKKFSSAISALKYLESLSVWLSKCNRKGCLDGISCPPRKLQSLKLYYGHVDRLPVWINQLDSLRKLDLDMIMLTQEDMHLLGDLQLCILRLCLNPRVGEQLRFSVRPGDAESNQPRGLGFPNLEIRDCLQFHVITCTF</sequence>
<evidence type="ECO:0000259" key="5">
    <source>
        <dbReference type="Pfam" id="PF23559"/>
    </source>
</evidence>
<dbReference type="SUPFAM" id="SSF52540">
    <property type="entry name" value="P-loop containing nucleoside triphosphate hydrolases"/>
    <property type="match status" value="1"/>
</dbReference>
<dbReference type="GO" id="GO:0043531">
    <property type="term" value="F:ADP binding"/>
    <property type="evidence" value="ECO:0007669"/>
    <property type="project" value="InterPro"/>
</dbReference>